<proteinExistence type="predicted"/>
<dbReference type="HOGENOM" id="CLU_006273_1_1_1"/>
<sequence length="713" mass="76772">MDTVWAVRDAYNKACKIKASQDEYCIKALAGDWESIKNEKFPESYQWESLVEILRGRVKSKVQTHCYEALDIDNFVRISNEFQFPVAAFHHAHEAYLVPEVLKRAYNNTPAIAMFSTFSRYKREAFRHSEFAPRILAEEGVPVIMKSDHSAIVSRNLIHEAAVAHYYGLSKNLALASVITTPAKVLGLDHRIGYIAKGYDADVVLWDSHPLSLGATPIQVFIDGIPQLTKPNLARKPLEHQNAPLTPDFSREAAEAVRYEGLPPITPRRQRNVVVFTNISSYWARASDGRSIIDVFEEDSFIRSIPEADRVAVATGGHVVCQGNMATCAVHLTHVNTTIDLEGGAIQPGLVSYGSSLGLAEIAMEPSTGDGTVIDPLEPDQPALFGRNGYVARAIDGLQFGTRNALLAYRSGVTLSITAPMHSEWLSGLSVAFSPGAPHRLAHGAIVREVVAVHCTLGHGDPGPSVSSKISALRRLLTGHNEGEVGEWFQSVVNGTIPLIIDVGSADIIASLVALKKEVESLPGPPLSADSLIGYLLKHNVTVGLGPHGIAAPSHPGSVEMASWAARNLRFDAGEAMLDAGPGVLSKADAFALASSNVETLLGLETDPAEQDLVATVGGDLLDFEGKVVAVISPRQGVVDIFVTLAELFNFSSPLWLARIEALTSLGLDQELALYELLDLDASGESVANESDSRDEAGDLSELDALTAEILHA</sequence>
<dbReference type="Proteomes" id="UP000029665">
    <property type="component" value="Unassembled WGS sequence"/>
</dbReference>
<gene>
    <name evidence="2" type="ORF">BN946_scf184979.g2</name>
</gene>
<dbReference type="EMBL" id="CCBP010000174">
    <property type="protein sequence ID" value="CDO74447.1"/>
    <property type="molecule type" value="Genomic_DNA"/>
</dbReference>
<dbReference type="AlphaFoldDB" id="A0A060SIW2"/>
<dbReference type="PANTHER" id="PTHR43135">
    <property type="entry name" value="ALPHA-D-RIBOSE 1-METHYLPHOSPHONATE 5-TRIPHOSPHATE DIPHOSPHATASE"/>
    <property type="match status" value="1"/>
</dbReference>
<dbReference type="InterPro" id="IPR051781">
    <property type="entry name" value="Metallo-dep_Hydrolase"/>
</dbReference>
<evidence type="ECO:0000259" key="1">
    <source>
        <dbReference type="Pfam" id="PF01979"/>
    </source>
</evidence>
<dbReference type="Gene3D" id="3.20.20.140">
    <property type="entry name" value="Metal-dependent hydrolases"/>
    <property type="match status" value="2"/>
</dbReference>
<keyword evidence="3" id="KW-1185">Reference proteome</keyword>
<dbReference type="Pfam" id="PF01979">
    <property type="entry name" value="Amidohydro_1"/>
    <property type="match status" value="1"/>
</dbReference>
<dbReference type="InterPro" id="IPR006680">
    <property type="entry name" value="Amidohydro-rel"/>
</dbReference>
<organism evidence="2 3">
    <name type="scientific">Pycnoporus cinnabarinus</name>
    <name type="common">Cinnabar-red polypore</name>
    <name type="synonym">Trametes cinnabarina</name>
    <dbReference type="NCBI Taxonomy" id="5643"/>
    <lineage>
        <taxon>Eukaryota</taxon>
        <taxon>Fungi</taxon>
        <taxon>Dikarya</taxon>
        <taxon>Basidiomycota</taxon>
        <taxon>Agaricomycotina</taxon>
        <taxon>Agaricomycetes</taxon>
        <taxon>Polyporales</taxon>
        <taxon>Polyporaceae</taxon>
        <taxon>Trametes</taxon>
    </lineage>
</organism>
<dbReference type="OMA" id="VIMESDH"/>
<comment type="caution">
    <text evidence="2">The sequence shown here is derived from an EMBL/GenBank/DDBJ whole genome shotgun (WGS) entry which is preliminary data.</text>
</comment>
<dbReference type="OrthoDB" id="10258955at2759"/>
<accession>A0A060SIW2</accession>
<dbReference type="SUPFAM" id="SSF51556">
    <property type="entry name" value="Metallo-dependent hydrolases"/>
    <property type="match status" value="1"/>
</dbReference>
<evidence type="ECO:0000313" key="3">
    <source>
        <dbReference type="Proteomes" id="UP000029665"/>
    </source>
</evidence>
<reference evidence="2" key="1">
    <citation type="submission" date="2014-01" db="EMBL/GenBank/DDBJ databases">
        <title>The genome of the white-rot fungus Pycnoporus cinnabarinus: a basidiomycete model with a versatile arsenal for lignocellulosic biomass breakdown.</title>
        <authorList>
            <person name="Levasseur A."/>
            <person name="Lomascolo A."/>
            <person name="Ruiz-Duenas F.J."/>
            <person name="Uzan E."/>
            <person name="Piumi F."/>
            <person name="Kues U."/>
            <person name="Ram A.F.J."/>
            <person name="Murat C."/>
            <person name="Haon M."/>
            <person name="Benoit I."/>
            <person name="Arfi Y."/>
            <person name="Chevret D."/>
            <person name="Drula E."/>
            <person name="Kwon M.J."/>
            <person name="Gouret P."/>
            <person name="Lesage-Meessen L."/>
            <person name="Lombard V."/>
            <person name="Mariette J."/>
            <person name="Noirot C."/>
            <person name="Park J."/>
            <person name="Patyshakuliyeva A."/>
            <person name="Wieneger R.A.B."/>
            <person name="Wosten H.A.B."/>
            <person name="Martin F."/>
            <person name="Coutinho P.M."/>
            <person name="de Vries R."/>
            <person name="Martinez A.T."/>
            <person name="Klopp C."/>
            <person name="Pontarotti P."/>
            <person name="Henrissat B."/>
            <person name="Record E."/>
        </authorList>
    </citation>
    <scope>NUCLEOTIDE SEQUENCE [LARGE SCALE GENOMIC DNA]</scope>
    <source>
        <strain evidence="2">BRFM137</strain>
    </source>
</reference>
<feature type="domain" description="Amidohydrolase-related" evidence="1">
    <location>
        <begin position="132"/>
        <end position="222"/>
    </location>
</feature>
<dbReference type="PANTHER" id="PTHR43135:SF3">
    <property type="entry name" value="ALPHA-D-RIBOSE 1-METHYLPHOSPHONATE 5-TRIPHOSPHATE DIPHOSPHATASE"/>
    <property type="match status" value="1"/>
</dbReference>
<evidence type="ECO:0000313" key="2">
    <source>
        <dbReference type="EMBL" id="CDO74447.1"/>
    </source>
</evidence>
<dbReference type="InterPro" id="IPR032466">
    <property type="entry name" value="Metal_Hydrolase"/>
</dbReference>
<protein>
    <recommendedName>
        <fullName evidence="1">Amidohydrolase-related domain-containing protein</fullName>
    </recommendedName>
</protein>
<name>A0A060SIW2_PYCCI</name>
<dbReference type="GO" id="GO:0016787">
    <property type="term" value="F:hydrolase activity"/>
    <property type="evidence" value="ECO:0007669"/>
    <property type="project" value="InterPro"/>
</dbReference>